<dbReference type="Proteomes" id="UP000517764">
    <property type="component" value="Segment"/>
</dbReference>
<proteinExistence type="predicted"/>
<sequence>MRKHLYVIYEDTSTDLINQNDITHATLLSKGYSVIHKDVGYTSTRYEYMK</sequence>
<evidence type="ECO:0000313" key="1">
    <source>
        <dbReference type="EMBL" id="ADD95351.1"/>
    </source>
</evidence>
<dbReference type="KEGG" id="vg:54998836"/>
<organism evidence="1 2">
    <name type="scientific">uncultured phage MedDCM-OCT-S05-C243</name>
    <dbReference type="NCBI Taxonomy" id="743558"/>
    <lineage>
        <taxon>Viruses</taxon>
        <taxon>Duplodnaviria</taxon>
        <taxon>Heunggongvirae</taxon>
        <taxon>Uroviricota</taxon>
        <taxon>Caudoviricetes</taxon>
        <taxon>Autographivirales</taxon>
        <taxon>Podivirus</taxon>
        <taxon>Podivirus S05C243</taxon>
    </lineage>
</organism>
<name>D6PI00_9CAUD</name>
<keyword evidence="2" id="KW-1185">Reference proteome</keyword>
<dbReference type="RefSeq" id="YP_009807944.1">
    <property type="nucleotide sequence ID" value="NC_048032.1"/>
</dbReference>
<protein>
    <submittedName>
        <fullName evidence="1">Uncharacterized protein</fullName>
    </submittedName>
</protein>
<reference evidence="1 2" key="1">
    <citation type="journal article" date="2010" name="ISME J.">
        <title>Metagenome of the Mediterranean deep chlorophyll maximum studied by direct and fosmid library 454 pyrosequencing.</title>
        <authorList>
            <person name="Ghai R."/>
            <person name="Martin-Cuadrado A.B."/>
            <person name="Molto A.G."/>
            <person name="Heredia I.G."/>
            <person name="Cabrera R."/>
            <person name="Martin J."/>
            <person name="Verdu M."/>
            <person name="Deschamps P."/>
            <person name="Moreira D."/>
            <person name="Lopez-Garcia P."/>
            <person name="Mira A."/>
            <person name="Rodriguez-Valera F."/>
        </authorList>
    </citation>
    <scope>NUCLEOTIDE SEQUENCE [LARGE SCALE GENOMIC DNA]</scope>
</reference>
<dbReference type="EMBL" id="GU943065">
    <property type="protein sequence ID" value="ADD95351.1"/>
    <property type="molecule type" value="Genomic_DNA"/>
</dbReference>
<dbReference type="GeneID" id="54998836"/>
<evidence type="ECO:0000313" key="2">
    <source>
        <dbReference type="Proteomes" id="UP000517764"/>
    </source>
</evidence>
<accession>D6PI00</accession>